<evidence type="ECO:0000256" key="10">
    <source>
        <dbReference type="RuleBase" id="RU362123"/>
    </source>
</evidence>
<evidence type="ECO:0000256" key="5">
    <source>
        <dbReference type="ARBA" id="ARBA00022519"/>
    </source>
</evidence>
<reference evidence="13 14" key="1">
    <citation type="submission" date="2019-09" db="EMBL/GenBank/DDBJ databases">
        <title>Wenzhouxiangella sp. Genome sequencing and assembly.</title>
        <authorList>
            <person name="Zhang R."/>
        </authorList>
    </citation>
    <scope>NUCLEOTIDE SEQUENCE [LARGE SCALE GENOMIC DNA]</scope>
    <source>
        <strain evidence="13 14">W260</strain>
    </source>
</reference>
<name>A0A5N0T4Q4_9GAMM</name>
<keyword evidence="10" id="KW-0735">Signal-anchor</keyword>
<proteinExistence type="inferred from homology"/>
<dbReference type="GO" id="GO:0055085">
    <property type="term" value="P:transmembrane transport"/>
    <property type="evidence" value="ECO:0007669"/>
    <property type="project" value="InterPro"/>
</dbReference>
<dbReference type="AlphaFoldDB" id="A0A5N0T4Q4"/>
<dbReference type="SUPFAM" id="SSF74653">
    <property type="entry name" value="TolA/TonB C-terminal domain"/>
    <property type="match status" value="1"/>
</dbReference>
<accession>A0A5N0T4Q4</accession>
<sequence length="208" mass="22529">MKRLVSAFASMVLGSILVLGMVVLINHFADGLDRNDGDDGDQIVFERKPPPKKEVVQQPKPKPKPRRAPRTPPPPLAGLSGNLSGIDFGLPGFDMSDLNALDGDLLGGADSMVMTDDTVDDPPRATFQSPMQYPPRAKAQGVKGYVVLSLLIGVTGEIEQIEIVESSPEGVFDEVAVQGVSTWRFEPATYQGKAVRAWAKQRVRFDLS</sequence>
<keyword evidence="5 10" id="KW-0997">Cell inner membrane</keyword>
<dbReference type="GO" id="GO:0030288">
    <property type="term" value="C:outer membrane-bounded periplasmic space"/>
    <property type="evidence" value="ECO:0007669"/>
    <property type="project" value="InterPro"/>
</dbReference>
<dbReference type="GO" id="GO:0005886">
    <property type="term" value="C:plasma membrane"/>
    <property type="evidence" value="ECO:0007669"/>
    <property type="project" value="UniProtKB-SubCell"/>
</dbReference>
<dbReference type="InterPro" id="IPR051045">
    <property type="entry name" value="TonB-dependent_transducer"/>
</dbReference>
<keyword evidence="7 10" id="KW-0653">Protein transport</keyword>
<dbReference type="Pfam" id="PF03544">
    <property type="entry name" value="TonB_C"/>
    <property type="match status" value="1"/>
</dbReference>
<evidence type="ECO:0000256" key="6">
    <source>
        <dbReference type="ARBA" id="ARBA00022692"/>
    </source>
</evidence>
<dbReference type="PRINTS" id="PR01374">
    <property type="entry name" value="TONBPROTEIN"/>
</dbReference>
<dbReference type="InterPro" id="IPR003538">
    <property type="entry name" value="TonB"/>
</dbReference>
<comment type="subcellular location">
    <subcellularLocation>
        <location evidence="1 10">Cell inner membrane</location>
        <topology evidence="1 10">Single-pass membrane protein</topology>
        <orientation evidence="1 10">Periplasmic side</orientation>
    </subcellularLocation>
</comment>
<evidence type="ECO:0000256" key="1">
    <source>
        <dbReference type="ARBA" id="ARBA00004383"/>
    </source>
</evidence>
<dbReference type="GO" id="GO:0015031">
    <property type="term" value="P:protein transport"/>
    <property type="evidence" value="ECO:0007669"/>
    <property type="project" value="UniProtKB-UniRule"/>
</dbReference>
<comment type="caution">
    <text evidence="13">The sequence shown here is derived from an EMBL/GenBank/DDBJ whole genome shotgun (WGS) entry which is preliminary data.</text>
</comment>
<feature type="domain" description="TonB C-terminal" evidence="12">
    <location>
        <begin position="118"/>
        <end position="208"/>
    </location>
</feature>
<dbReference type="PROSITE" id="PS52015">
    <property type="entry name" value="TONB_CTD"/>
    <property type="match status" value="1"/>
</dbReference>
<keyword evidence="14" id="KW-1185">Reference proteome</keyword>
<evidence type="ECO:0000256" key="4">
    <source>
        <dbReference type="ARBA" id="ARBA00022475"/>
    </source>
</evidence>
<comment type="similarity">
    <text evidence="2 10">Belongs to the TonB family.</text>
</comment>
<dbReference type="GO" id="GO:0015891">
    <property type="term" value="P:siderophore transport"/>
    <property type="evidence" value="ECO:0007669"/>
    <property type="project" value="InterPro"/>
</dbReference>
<gene>
    <name evidence="13" type="ORF">F3N42_13815</name>
</gene>
<evidence type="ECO:0000259" key="12">
    <source>
        <dbReference type="PROSITE" id="PS52015"/>
    </source>
</evidence>
<protein>
    <recommendedName>
        <fullName evidence="10">Protein TonB</fullName>
    </recommendedName>
</protein>
<evidence type="ECO:0000256" key="9">
    <source>
        <dbReference type="ARBA" id="ARBA00023136"/>
    </source>
</evidence>
<dbReference type="Proteomes" id="UP000325372">
    <property type="component" value="Unassembled WGS sequence"/>
</dbReference>
<comment type="function">
    <text evidence="10">Interacts with outer membrane receptor proteins that carry out high-affinity binding and energy dependent uptake into the periplasmic space of specific substrates. It could act to transduce energy from the cytoplasmic membrane to specific energy-requiring processes in the outer membrane, resulting in the release into the periplasm of ligands bound by these outer membrane proteins.</text>
</comment>
<evidence type="ECO:0000256" key="11">
    <source>
        <dbReference type="SAM" id="MobiDB-lite"/>
    </source>
</evidence>
<dbReference type="InterPro" id="IPR006260">
    <property type="entry name" value="TonB/TolA_C"/>
</dbReference>
<keyword evidence="3 10" id="KW-0813">Transport</keyword>
<feature type="compositionally biased region" description="Basic and acidic residues" evidence="11">
    <location>
        <begin position="44"/>
        <end position="55"/>
    </location>
</feature>
<dbReference type="InterPro" id="IPR037682">
    <property type="entry name" value="TonB_C"/>
</dbReference>
<dbReference type="GO" id="GO:0031992">
    <property type="term" value="F:energy transducer activity"/>
    <property type="evidence" value="ECO:0007669"/>
    <property type="project" value="InterPro"/>
</dbReference>
<dbReference type="NCBIfam" id="TIGR01352">
    <property type="entry name" value="tonB_Cterm"/>
    <property type="match status" value="1"/>
</dbReference>
<dbReference type="EMBL" id="VYXP01000010">
    <property type="protein sequence ID" value="KAA9129893.1"/>
    <property type="molecule type" value="Genomic_DNA"/>
</dbReference>
<evidence type="ECO:0000313" key="14">
    <source>
        <dbReference type="Proteomes" id="UP000325372"/>
    </source>
</evidence>
<feature type="transmembrane region" description="Helical" evidence="10">
    <location>
        <begin position="6"/>
        <end position="25"/>
    </location>
</feature>
<keyword evidence="9 10" id="KW-0472">Membrane</keyword>
<dbReference type="PANTHER" id="PTHR33446">
    <property type="entry name" value="PROTEIN TONB-RELATED"/>
    <property type="match status" value="1"/>
</dbReference>
<keyword evidence="4 10" id="KW-1003">Cell membrane</keyword>
<keyword evidence="6 10" id="KW-0812">Transmembrane</keyword>
<evidence type="ECO:0000256" key="8">
    <source>
        <dbReference type="ARBA" id="ARBA00022989"/>
    </source>
</evidence>
<evidence type="ECO:0000256" key="3">
    <source>
        <dbReference type="ARBA" id="ARBA00022448"/>
    </source>
</evidence>
<dbReference type="Gene3D" id="3.30.1150.10">
    <property type="match status" value="1"/>
</dbReference>
<organism evidence="13 14">
    <name type="scientific">Marinihelvus fidelis</name>
    <dbReference type="NCBI Taxonomy" id="2613842"/>
    <lineage>
        <taxon>Bacteria</taxon>
        <taxon>Pseudomonadati</taxon>
        <taxon>Pseudomonadota</taxon>
        <taxon>Gammaproteobacteria</taxon>
        <taxon>Chromatiales</taxon>
        <taxon>Wenzhouxiangellaceae</taxon>
        <taxon>Marinihelvus</taxon>
    </lineage>
</organism>
<keyword evidence="8 10" id="KW-1133">Transmembrane helix</keyword>
<evidence type="ECO:0000256" key="2">
    <source>
        <dbReference type="ARBA" id="ARBA00006555"/>
    </source>
</evidence>
<evidence type="ECO:0000256" key="7">
    <source>
        <dbReference type="ARBA" id="ARBA00022927"/>
    </source>
</evidence>
<feature type="region of interest" description="Disordered" evidence="11">
    <location>
        <begin position="39"/>
        <end position="80"/>
    </location>
</feature>
<evidence type="ECO:0000313" key="13">
    <source>
        <dbReference type="EMBL" id="KAA9129893.1"/>
    </source>
</evidence>